<dbReference type="Gene3D" id="3.40.50.720">
    <property type="entry name" value="NAD(P)-binding Rossmann-like Domain"/>
    <property type="match status" value="1"/>
</dbReference>
<keyword evidence="3" id="KW-1185">Reference proteome</keyword>
<sequence length="446" mass="49526">MRILVLCDDTYHAGETVREGLLPLERDGVSFVFCEDGQGLTNQGLASYELVLLSKSDQRSMEDERPWLTEESLDALETYVGEGGGLLAVHSGTCYDGNERMERLLGGVFLTHPKQCPVTLTPCGEDELTAGVSPFTVTDEFYTMRLSDPQVKIHATLESEHGSQPAVWTKRVGFGRVCCITPAHNPKSWNISAFARLLENAVRFCTKPVGTVLVTGAGRGLGFSLTEALLRHNWQVVAGEYDPKVSFLPKLSEEFKGRLWVTPLDVTSPQSLQAAKAFTARTAGTLDLLISNAGVYGRHEDDSYEEGLYPDEMLRDYQVNAIGPVLLMEAFAPLMEKSGCRRICVVSSEAGSIGACWRQNAFGYSMSKAAVNMGVQIWFHCLRPKGYTFRLYHPGYLRTYMLGEKNLKADLEPEEGARLALGYFLFDLPDEDTLTLHSFDGREYPW</sequence>
<comment type="caution">
    <text evidence="2">The sequence shown here is derived from an EMBL/GenBank/DDBJ whole genome shotgun (WGS) entry which is preliminary data.</text>
</comment>
<evidence type="ECO:0000313" key="3">
    <source>
        <dbReference type="Proteomes" id="UP001489509"/>
    </source>
</evidence>
<proteinExistence type="predicted"/>
<dbReference type="PANTHER" id="PTHR45458:SF1">
    <property type="entry name" value="SHORT CHAIN DEHYDROGENASE"/>
    <property type="match status" value="1"/>
</dbReference>
<dbReference type="EMBL" id="JBBMFD010000002">
    <property type="protein sequence ID" value="MEQ2439751.1"/>
    <property type="molecule type" value="Genomic_DNA"/>
</dbReference>
<name>A0ABV1DZP6_9FIRM</name>
<evidence type="ECO:0000313" key="2">
    <source>
        <dbReference type="EMBL" id="MEQ2439751.1"/>
    </source>
</evidence>
<dbReference type="RefSeq" id="WP_349218013.1">
    <property type="nucleotide sequence ID" value="NZ_JBBMFD010000002.1"/>
</dbReference>
<reference evidence="2 3" key="1">
    <citation type="submission" date="2024-03" db="EMBL/GenBank/DDBJ databases">
        <title>Human intestinal bacterial collection.</title>
        <authorList>
            <person name="Pauvert C."/>
            <person name="Hitch T.C.A."/>
            <person name="Clavel T."/>
        </authorList>
    </citation>
    <scope>NUCLEOTIDE SEQUENCE [LARGE SCALE GENOMIC DNA]</scope>
    <source>
        <strain evidence="2 3">CLA-JM-H44</strain>
    </source>
</reference>
<dbReference type="InterPro" id="IPR029062">
    <property type="entry name" value="Class_I_gatase-like"/>
</dbReference>
<dbReference type="Gene3D" id="3.40.50.880">
    <property type="match status" value="1"/>
</dbReference>
<evidence type="ECO:0000259" key="1">
    <source>
        <dbReference type="Pfam" id="PF06283"/>
    </source>
</evidence>
<dbReference type="InterPro" id="IPR052184">
    <property type="entry name" value="SDR_enzymes"/>
</dbReference>
<dbReference type="SUPFAM" id="SSF51735">
    <property type="entry name" value="NAD(P)-binding Rossmann-fold domains"/>
    <property type="match status" value="1"/>
</dbReference>
<accession>A0ABV1DZP6</accession>
<dbReference type="PANTHER" id="PTHR45458">
    <property type="entry name" value="SHORT-CHAIN DEHYDROGENASE/REDUCTASE SDR"/>
    <property type="match status" value="1"/>
</dbReference>
<dbReference type="Pfam" id="PF00106">
    <property type="entry name" value="adh_short"/>
    <property type="match status" value="1"/>
</dbReference>
<dbReference type="SUPFAM" id="SSF52317">
    <property type="entry name" value="Class I glutamine amidotransferase-like"/>
    <property type="match status" value="1"/>
</dbReference>
<dbReference type="InterPro" id="IPR036291">
    <property type="entry name" value="NAD(P)-bd_dom_sf"/>
</dbReference>
<dbReference type="Proteomes" id="UP001489509">
    <property type="component" value="Unassembled WGS sequence"/>
</dbReference>
<organism evidence="2 3">
    <name type="scientific">Solibaculum intestinale</name>
    <dbReference type="NCBI Taxonomy" id="3133165"/>
    <lineage>
        <taxon>Bacteria</taxon>
        <taxon>Bacillati</taxon>
        <taxon>Bacillota</taxon>
        <taxon>Clostridia</taxon>
        <taxon>Eubacteriales</taxon>
        <taxon>Oscillospiraceae</taxon>
        <taxon>Solibaculum</taxon>
    </lineage>
</organism>
<dbReference type="InterPro" id="IPR002347">
    <property type="entry name" value="SDR_fam"/>
</dbReference>
<dbReference type="Pfam" id="PF06283">
    <property type="entry name" value="ThuA"/>
    <property type="match status" value="1"/>
</dbReference>
<protein>
    <submittedName>
        <fullName evidence="2">SDR family NAD(P)-dependent oxidoreductase</fullName>
    </submittedName>
</protein>
<feature type="domain" description="ThuA-like" evidence="1">
    <location>
        <begin position="15"/>
        <end position="204"/>
    </location>
</feature>
<dbReference type="InterPro" id="IPR029010">
    <property type="entry name" value="ThuA-like"/>
</dbReference>
<dbReference type="PRINTS" id="PR00081">
    <property type="entry name" value="GDHRDH"/>
</dbReference>
<gene>
    <name evidence="2" type="ORF">WMO26_02800</name>
</gene>